<gene>
    <name evidence="2" type="ORF">ACE3KR_09125</name>
</gene>
<proteinExistence type="predicted"/>
<dbReference type="Gene3D" id="2.10.10.80">
    <property type="match status" value="1"/>
</dbReference>
<feature type="domain" description="Tail spike TSP1/Gp66 N-terminal" evidence="1">
    <location>
        <begin position="60"/>
        <end position="124"/>
    </location>
</feature>
<dbReference type="InterPro" id="IPR040775">
    <property type="entry name" value="Tail_spike_N"/>
</dbReference>
<dbReference type="RefSeq" id="WP_375148715.1">
    <property type="nucleotide sequence ID" value="NZ_JBHGSI010000002.1"/>
</dbReference>
<sequence length="713" mass="75627">MTTYNTGNPIGSTDPRDLYDNAQNLDHLSLDRTNESWPDRLGKDRYTWYGIEKKADRAISQYGYITKDSFEDGSTISLANECLRWKSNGEYYRWDGTFPKVVPPASTPDSTGGIGQGKWVGVGDASLRSNLAEEAGVNLVGGSDVYVYIANGVDDSSGIANASAAAVSKSACLKISGIAKVVTPTTINAQIAYTEKQIFTIDSKVTLNGGYALPDWFGDVENAVDVAINSLPASGGVIKLLNKRYKPSGYQYGFSDAGKGVIKDNVTIIGSKQPAPNNTYDRLVNGTVIEGCFLVWANGFSMSDVGIDCGKYVVDIYYAGNPQPGIHEGFFATYLNDAEKNASNYKYGMRLHNVSGMAYSSAAMVHAMIVSEGYVNTRCTGLMHSMMGVHGAVFKARDCLVDNVISECAGGEGVIVKSDIQASARAINVPVKKITCYGAGTQGTSPHSVAPAGAWGILFQNSGNPIDNVKLGNVDVFGYSNGIGFSGLEETAAVYVESLHYDGEGTSTSAAVRHVEASTQSKKISFGYLHARNCEQVISAGNNNMQVSVSQMDLANVSDALADIQGNTVVVINSLKYSSVGSLWRLNGNAKAYLGTETHTGITAQEFAPGGLAPQMASGWSAPQQAFTAKLRNFGIVCNGLLRSGSVATSTVITLPASLRPAEIIRIPALTKDSASSGPIMGTLTIANDIIANEYGSISASSDYISLSVNWNY</sequence>
<protein>
    <recommendedName>
        <fullName evidence="1">Tail spike TSP1/Gp66 N-terminal domain-containing protein</fullName>
    </recommendedName>
</protein>
<reference evidence="2 3" key="1">
    <citation type="submission" date="2024-09" db="EMBL/GenBank/DDBJ databases">
        <title>Molecular characterization of Carbapenemase-producing Enterobacter cloacae Complex from Infections in Argentina.</title>
        <authorList>
            <person name="De Mendieta J.M."/>
            <person name="Gomez S."/>
        </authorList>
    </citation>
    <scope>NUCLEOTIDE SEQUENCE [LARGE SCALE GENOMIC DNA]</scope>
    <source>
        <strain evidence="2 3">M23267</strain>
    </source>
</reference>
<keyword evidence="3" id="KW-1185">Reference proteome</keyword>
<dbReference type="Pfam" id="PF18668">
    <property type="entry name" value="Tail_spike_N"/>
    <property type="match status" value="1"/>
</dbReference>
<comment type="caution">
    <text evidence="2">The sequence shown here is derived from an EMBL/GenBank/DDBJ whole genome shotgun (WGS) entry which is preliminary data.</text>
</comment>
<evidence type="ECO:0000313" key="2">
    <source>
        <dbReference type="EMBL" id="MFB4719044.1"/>
    </source>
</evidence>
<evidence type="ECO:0000313" key="3">
    <source>
        <dbReference type="Proteomes" id="UP001577381"/>
    </source>
</evidence>
<dbReference type="Proteomes" id="UP001577381">
    <property type="component" value="Unassembled WGS sequence"/>
</dbReference>
<organism evidence="2 3">
    <name type="scientific">Enterobacter chuandaensis</name>
    <dbReference type="NCBI Taxonomy" id="2497875"/>
    <lineage>
        <taxon>Bacteria</taxon>
        <taxon>Pseudomonadati</taxon>
        <taxon>Pseudomonadota</taxon>
        <taxon>Gammaproteobacteria</taxon>
        <taxon>Enterobacterales</taxon>
        <taxon>Enterobacteriaceae</taxon>
        <taxon>Enterobacter</taxon>
        <taxon>Enterobacter cloacae complex</taxon>
    </lineage>
</organism>
<name>A0ABV4ZZS3_9ENTR</name>
<accession>A0ABV4ZZS3</accession>
<evidence type="ECO:0000259" key="1">
    <source>
        <dbReference type="Pfam" id="PF18668"/>
    </source>
</evidence>
<dbReference type="EMBL" id="JBHGSI010000002">
    <property type="protein sequence ID" value="MFB4719044.1"/>
    <property type="molecule type" value="Genomic_DNA"/>
</dbReference>